<dbReference type="AlphaFoldDB" id="A0A844GWI0"/>
<protein>
    <submittedName>
        <fullName evidence="1">Uncharacterized protein</fullName>
    </submittedName>
</protein>
<name>A0A844GWI0_9RHOB</name>
<comment type="caution">
    <text evidence="1">The sequence shown here is derived from an EMBL/GenBank/DDBJ whole genome shotgun (WGS) entry which is preliminary data.</text>
</comment>
<dbReference type="EMBL" id="WMIF01000001">
    <property type="protein sequence ID" value="MTH33046.1"/>
    <property type="molecule type" value="Genomic_DNA"/>
</dbReference>
<evidence type="ECO:0000313" key="1">
    <source>
        <dbReference type="EMBL" id="MTH33046.1"/>
    </source>
</evidence>
<reference evidence="1 2" key="1">
    <citation type="submission" date="2019-11" db="EMBL/GenBank/DDBJ databases">
        <authorList>
            <person name="Dong K."/>
        </authorList>
    </citation>
    <scope>NUCLEOTIDE SEQUENCE [LARGE SCALE GENOMIC DNA]</scope>
    <source>
        <strain evidence="1 2">JCM 17370</strain>
    </source>
</reference>
<gene>
    <name evidence="1" type="ORF">GL279_00340</name>
</gene>
<proteinExistence type="predicted"/>
<organism evidence="1 2">
    <name type="scientific">Paracoccus limosus</name>
    <dbReference type="NCBI Taxonomy" id="913252"/>
    <lineage>
        <taxon>Bacteria</taxon>
        <taxon>Pseudomonadati</taxon>
        <taxon>Pseudomonadota</taxon>
        <taxon>Alphaproteobacteria</taxon>
        <taxon>Rhodobacterales</taxon>
        <taxon>Paracoccaceae</taxon>
        <taxon>Paracoccus</taxon>
    </lineage>
</organism>
<sequence length="99" mass="10730">MSIPATCHFRERVAARIGADICANRLAEEIVQAIAQGNEDLARFACRSHTGAPVYRIAVGDRGTFYAVVSPEKDRVVTLLEPGGLIGRGGKRKPKRLRG</sequence>
<evidence type="ECO:0000313" key="2">
    <source>
        <dbReference type="Proteomes" id="UP000442533"/>
    </source>
</evidence>
<dbReference type="Proteomes" id="UP000442533">
    <property type="component" value="Unassembled WGS sequence"/>
</dbReference>
<keyword evidence="2" id="KW-1185">Reference proteome</keyword>
<dbReference type="RefSeq" id="WP_155062614.1">
    <property type="nucleotide sequence ID" value="NZ_WMIF01000001.1"/>
</dbReference>
<accession>A0A844GWI0</accession>